<name>A0A061QKL5_9CHLO</name>
<protein>
    <recommendedName>
        <fullName evidence="1">GmrSD restriction endonucleases N-terminal domain-containing protein</fullName>
    </recommendedName>
</protein>
<evidence type="ECO:0000259" key="1">
    <source>
        <dbReference type="Pfam" id="PF03235"/>
    </source>
</evidence>
<dbReference type="PANTHER" id="PTHR35149">
    <property type="entry name" value="SLL5132 PROTEIN"/>
    <property type="match status" value="1"/>
</dbReference>
<accession>A0A061QKL5</accession>
<dbReference type="PANTHER" id="PTHR35149:SF2">
    <property type="entry name" value="DUF262 DOMAIN-CONTAINING PROTEIN"/>
    <property type="match status" value="1"/>
</dbReference>
<sequence length="361" mass="39717">MANVAQESENYICTTASIPKRAFINVIRHDAAAPVEIPVLQRRYCWEDAQLRRLVDDVVTHAGEPDGCANYAESLPVRPPDCGHSLGRIVVREAEGGVRPPLVIDGQQRLTSLLLLLASLRDVFRSLTRVENDSEQYRHDEQARGAANELVQKCNASLFPWGGQGSIPALDDLVGGSNQHQLLGKIVRSAALVPTYLDRDAYWEATHPESPLCGPDPGVPMDSTETLASGAELDGAIWGHDRIRSAKRTITAYLEDEALPKAISKTAVASAHWLGQSSLGCLVLAGKAILRSVLHSCYVLYFSVREEDVWSIYERLAFREAALRSLIDSKSPGVSMAECDLARNLLLSYFRIEEAQLEAFR</sequence>
<reference evidence="2" key="1">
    <citation type="submission" date="2014-05" db="EMBL/GenBank/DDBJ databases">
        <title>The transcriptome of the halophilic microalga Tetraselmis sp. GSL018 isolated from the Great Salt Lake, Utah.</title>
        <authorList>
            <person name="Jinkerson R.E."/>
            <person name="D'Adamo S."/>
            <person name="Posewitz M.C."/>
        </authorList>
    </citation>
    <scope>NUCLEOTIDE SEQUENCE</scope>
    <source>
        <strain evidence="2">GSL018</strain>
    </source>
</reference>
<dbReference type="AlphaFoldDB" id="A0A061QKL5"/>
<dbReference type="InterPro" id="IPR004919">
    <property type="entry name" value="GmrSD_N"/>
</dbReference>
<dbReference type="EMBL" id="GBEZ01027007">
    <property type="protein sequence ID" value="JAC60253.1"/>
    <property type="molecule type" value="Transcribed_RNA"/>
</dbReference>
<proteinExistence type="predicted"/>
<gene>
    <name evidence="2" type="ORF">TSPGSL018_29415</name>
</gene>
<evidence type="ECO:0000313" key="2">
    <source>
        <dbReference type="EMBL" id="JAC60253.1"/>
    </source>
</evidence>
<feature type="non-terminal residue" evidence="2">
    <location>
        <position position="361"/>
    </location>
</feature>
<dbReference type="Pfam" id="PF03235">
    <property type="entry name" value="GmrSD_N"/>
    <property type="match status" value="1"/>
</dbReference>
<organism evidence="2">
    <name type="scientific">Tetraselmis sp. GSL018</name>
    <dbReference type="NCBI Taxonomy" id="582737"/>
    <lineage>
        <taxon>Eukaryota</taxon>
        <taxon>Viridiplantae</taxon>
        <taxon>Chlorophyta</taxon>
        <taxon>core chlorophytes</taxon>
        <taxon>Chlorodendrophyceae</taxon>
        <taxon>Chlorodendrales</taxon>
        <taxon>Chlorodendraceae</taxon>
        <taxon>Tetraselmis</taxon>
    </lineage>
</organism>
<feature type="domain" description="GmrSD restriction endonucleases N-terminal" evidence="1">
    <location>
        <begin position="35"/>
        <end position="145"/>
    </location>
</feature>